<dbReference type="Pfam" id="PF18721">
    <property type="entry name" value="CxC6"/>
    <property type="match status" value="1"/>
</dbReference>
<evidence type="ECO:0008006" key="5">
    <source>
        <dbReference type="Google" id="ProtNLM"/>
    </source>
</evidence>
<dbReference type="AlphaFoldDB" id="A0AAD6XAN0"/>
<name>A0AAD6XAN0_9AGAR</name>
<organism evidence="3 4">
    <name type="scientific">Mycena alexandri</name>
    <dbReference type="NCBI Taxonomy" id="1745969"/>
    <lineage>
        <taxon>Eukaryota</taxon>
        <taxon>Fungi</taxon>
        <taxon>Dikarya</taxon>
        <taxon>Basidiomycota</taxon>
        <taxon>Agaricomycotina</taxon>
        <taxon>Agaricomycetes</taxon>
        <taxon>Agaricomycetidae</taxon>
        <taxon>Agaricales</taxon>
        <taxon>Marasmiineae</taxon>
        <taxon>Mycenaceae</taxon>
        <taxon>Mycena</taxon>
    </lineage>
</organism>
<feature type="domain" description="CxC6 like cysteine cluster associated with KDZ" evidence="2">
    <location>
        <begin position="397"/>
        <end position="463"/>
    </location>
</feature>
<evidence type="ECO:0000313" key="3">
    <source>
        <dbReference type="EMBL" id="KAJ7045383.1"/>
    </source>
</evidence>
<dbReference type="Proteomes" id="UP001218188">
    <property type="component" value="Unassembled WGS sequence"/>
</dbReference>
<gene>
    <name evidence="3" type="ORF">C8F04DRAFT_1173467</name>
</gene>
<dbReference type="EMBL" id="JARJCM010000004">
    <property type="protein sequence ID" value="KAJ7045383.1"/>
    <property type="molecule type" value="Genomic_DNA"/>
</dbReference>
<evidence type="ECO:0000259" key="1">
    <source>
        <dbReference type="Pfam" id="PF18718"/>
    </source>
</evidence>
<evidence type="ECO:0000259" key="2">
    <source>
        <dbReference type="Pfam" id="PF18721"/>
    </source>
</evidence>
<dbReference type="Pfam" id="PF18718">
    <property type="entry name" value="CxC5"/>
    <property type="match status" value="1"/>
</dbReference>
<evidence type="ECO:0000313" key="4">
    <source>
        <dbReference type="Proteomes" id="UP001218188"/>
    </source>
</evidence>
<proteinExistence type="predicted"/>
<protein>
    <recommendedName>
        <fullName evidence="5">CxC5 like cysteine cluster associated with KDZ domain-containing protein</fullName>
    </recommendedName>
</protein>
<feature type="domain" description="CxC5 like cysteine cluster associated with KDZ" evidence="1">
    <location>
        <begin position="137"/>
        <end position="254"/>
    </location>
</feature>
<sequence>MPASVRQLILILQLFFPPELAVQQAIYVLGVLISLYPLFRLHSNQLNEARRQSPLTGWKRTIKTLLTRAFGDEADNVEAWTTGISLAQDYTEYICTDIDTLYTQLGLFNASPDDLSSFLFRRPRPILTTRRLDCKFCPQGDRNLVPSLRRRKSRRKNDGAQKVWLLDATFQWVSADLVVAHCGRCKADYYPDIITLKEAPGSSHRSQVLEYDAEYLRVSKSGIWVHRKITVAQEKALHRFHSGWSNFGDWVNDSTNDINIKITYRQSKRLFLEHFARRLLVAHEEDADFTCEAHAPADSLAAAVRKAIGENGGVIPAAMSHGCMDCTHVKRYKSDLVREGAILTGDAEIVGSEAGPADGVDPTALEQQPLPANLPPALAQQEAPADGAPRGHIRLAVMDGKSLKYRKCALDDCRGPLVNYKNGRFCETHLHMRDICGIIPCGRPVHSPGALTCNNQTHIDWHKQYEDRFHRLSFPGVQRVIRRQNGEDGVPGTRGPSLQVQLQALDDTPGEQVVHTFKAKSIYCLQTVQWACGMPIGWGKCYRSESTPQVLGILNEIWKGNPGTRPSFMVYDKACDLLRHIVTQNPNDLWLQTTKFVVDAWHYIGHRATDILCRTRCNPAPADGTQPDLVLTVQDDNGVTHQTRAFNTETAEQLNSWLNGFESQLRQMTEVNYDFFIHVLMMIYGENVEKRVMEKKKELTEEFWDEVNGVGDMDVDNDG</sequence>
<dbReference type="InterPro" id="IPR040898">
    <property type="entry name" value="CxC6"/>
</dbReference>
<reference evidence="3" key="1">
    <citation type="submission" date="2023-03" db="EMBL/GenBank/DDBJ databases">
        <title>Massive genome expansion in bonnet fungi (Mycena s.s.) driven by repeated elements and novel gene families across ecological guilds.</title>
        <authorList>
            <consortium name="Lawrence Berkeley National Laboratory"/>
            <person name="Harder C.B."/>
            <person name="Miyauchi S."/>
            <person name="Viragh M."/>
            <person name="Kuo A."/>
            <person name="Thoen E."/>
            <person name="Andreopoulos B."/>
            <person name="Lu D."/>
            <person name="Skrede I."/>
            <person name="Drula E."/>
            <person name="Henrissat B."/>
            <person name="Morin E."/>
            <person name="Kohler A."/>
            <person name="Barry K."/>
            <person name="LaButti K."/>
            <person name="Morin E."/>
            <person name="Salamov A."/>
            <person name="Lipzen A."/>
            <person name="Mereny Z."/>
            <person name="Hegedus B."/>
            <person name="Baldrian P."/>
            <person name="Stursova M."/>
            <person name="Weitz H."/>
            <person name="Taylor A."/>
            <person name="Grigoriev I.V."/>
            <person name="Nagy L.G."/>
            <person name="Martin F."/>
            <person name="Kauserud H."/>
        </authorList>
    </citation>
    <scope>NUCLEOTIDE SEQUENCE</scope>
    <source>
        <strain evidence="3">CBHHK200</strain>
    </source>
</reference>
<keyword evidence="4" id="KW-1185">Reference proteome</keyword>
<accession>A0AAD6XAN0</accession>
<dbReference type="InterPro" id="IPR041539">
    <property type="entry name" value="CxC5"/>
</dbReference>
<comment type="caution">
    <text evidence="3">The sequence shown here is derived from an EMBL/GenBank/DDBJ whole genome shotgun (WGS) entry which is preliminary data.</text>
</comment>